<dbReference type="PIRSF" id="PIRSF000103">
    <property type="entry name" value="HIBADH"/>
    <property type="match status" value="1"/>
</dbReference>
<gene>
    <name evidence="7" type="ORF">F8568_011345</name>
</gene>
<dbReference type="InterPro" id="IPR013328">
    <property type="entry name" value="6PGD_dom2"/>
</dbReference>
<dbReference type="InterPro" id="IPR036291">
    <property type="entry name" value="NAD(P)-bd_dom_sf"/>
</dbReference>
<dbReference type="EMBL" id="WBMS02000007">
    <property type="protein sequence ID" value="MWA00967.1"/>
    <property type="molecule type" value="Genomic_DNA"/>
</dbReference>
<keyword evidence="3" id="KW-0520">NAD</keyword>
<reference evidence="7" key="1">
    <citation type="submission" date="2019-12" db="EMBL/GenBank/DDBJ databases">
        <title>Actinomadura physcomitrii sp. nov., a novel actinomycete isolated from moss [Physcomitrium sphaericum (Ludw) Fuernr].</title>
        <authorList>
            <person name="Zhuang X."/>
        </authorList>
    </citation>
    <scope>NUCLEOTIDE SEQUENCE [LARGE SCALE GENOMIC DNA]</scope>
    <source>
        <strain evidence="7">LD22</strain>
    </source>
</reference>
<dbReference type="GO" id="GO:0016616">
    <property type="term" value="F:oxidoreductase activity, acting on the CH-OH group of donors, NAD or NADP as acceptor"/>
    <property type="evidence" value="ECO:0007669"/>
    <property type="project" value="TreeGrafter"/>
</dbReference>
<evidence type="ECO:0000313" key="8">
    <source>
        <dbReference type="Proteomes" id="UP000462055"/>
    </source>
</evidence>
<keyword evidence="2" id="KW-0560">Oxidoreductase</keyword>
<feature type="active site" evidence="4">
    <location>
        <position position="181"/>
    </location>
</feature>
<dbReference type="GO" id="GO:0050661">
    <property type="term" value="F:NADP binding"/>
    <property type="evidence" value="ECO:0007669"/>
    <property type="project" value="InterPro"/>
</dbReference>
<feature type="domain" description="6-phosphogluconate dehydrogenase NADP-binding" evidence="5">
    <location>
        <begin position="16"/>
        <end position="172"/>
    </location>
</feature>
<dbReference type="Pfam" id="PF14833">
    <property type="entry name" value="NAD_binding_11"/>
    <property type="match status" value="1"/>
</dbReference>
<dbReference type="InterPro" id="IPR006115">
    <property type="entry name" value="6PGDH_NADP-bd"/>
</dbReference>
<feature type="domain" description="3-hydroxyisobutyrate dehydrogenase-like NAD-binding" evidence="6">
    <location>
        <begin position="175"/>
        <end position="296"/>
    </location>
</feature>
<dbReference type="InterPro" id="IPR029154">
    <property type="entry name" value="HIBADH-like_NADP-bd"/>
</dbReference>
<protein>
    <submittedName>
        <fullName evidence="7">NAD-binding protein</fullName>
    </submittedName>
</protein>
<comment type="similarity">
    <text evidence="1">Belongs to the HIBADH-related family.</text>
</comment>
<comment type="caution">
    <text evidence="7">The sequence shown here is derived from an EMBL/GenBank/DDBJ whole genome shotgun (WGS) entry which is preliminary data.</text>
</comment>
<evidence type="ECO:0000256" key="1">
    <source>
        <dbReference type="ARBA" id="ARBA00009080"/>
    </source>
</evidence>
<evidence type="ECO:0000259" key="6">
    <source>
        <dbReference type="Pfam" id="PF14833"/>
    </source>
</evidence>
<evidence type="ECO:0000313" key="7">
    <source>
        <dbReference type="EMBL" id="MWA00967.1"/>
    </source>
</evidence>
<dbReference type="Proteomes" id="UP000462055">
    <property type="component" value="Unassembled WGS sequence"/>
</dbReference>
<dbReference type="InterPro" id="IPR008927">
    <property type="entry name" value="6-PGluconate_DH-like_C_sf"/>
</dbReference>
<sequence length="301" mass="31600">MSGSTEGSNMADKPVLGFIGLGVMGSRMCANLIRRSDANVVVYDPVAEAADAAAVLGARKCGDAAEVARIAEIVFLSLPSIREVETVCADLAGAPDRPRIIVDMSTSDVGRTRALAARLKDRGVALVDAPVARLRQAAEDGTLLITVGADEPLFAELKPFLSCMGSDVVHAGGTGNGQVMKILNNMVLFLNMNALAEALTIGRAAGVDGALLFETLALGSADSFALRRTATATMIPDEFPVRAFPTNYAIKDLALALQLARDEGIDVPAASQTMDLLERTRDAGYGENYYPAMIKLVDGRG</sequence>
<evidence type="ECO:0000256" key="2">
    <source>
        <dbReference type="ARBA" id="ARBA00023002"/>
    </source>
</evidence>
<dbReference type="Pfam" id="PF03446">
    <property type="entry name" value="NAD_binding_2"/>
    <property type="match status" value="1"/>
</dbReference>
<proteinExistence type="inferred from homology"/>
<dbReference type="PANTHER" id="PTHR22981">
    <property type="entry name" value="3-HYDROXYISOBUTYRATE DEHYDROGENASE-RELATED"/>
    <property type="match status" value="1"/>
</dbReference>
<dbReference type="InterPro" id="IPR015815">
    <property type="entry name" value="HIBADH-related"/>
</dbReference>
<dbReference type="Gene3D" id="1.10.1040.10">
    <property type="entry name" value="N-(1-d-carboxylethyl)-l-norvaline Dehydrogenase, domain 2"/>
    <property type="match status" value="1"/>
</dbReference>
<name>A0A6I4MAC1_9ACTN</name>
<keyword evidence="8" id="KW-1185">Reference proteome</keyword>
<dbReference type="GO" id="GO:0051287">
    <property type="term" value="F:NAD binding"/>
    <property type="evidence" value="ECO:0007669"/>
    <property type="project" value="InterPro"/>
</dbReference>
<dbReference type="Gene3D" id="3.40.50.720">
    <property type="entry name" value="NAD(P)-binding Rossmann-like Domain"/>
    <property type="match status" value="1"/>
</dbReference>
<evidence type="ECO:0000256" key="4">
    <source>
        <dbReference type="PIRSR" id="PIRSR000103-1"/>
    </source>
</evidence>
<accession>A0A6I4MAC1</accession>
<organism evidence="7 8">
    <name type="scientific">Actinomadura physcomitrii</name>
    <dbReference type="NCBI Taxonomy" id="2650748"/>
    <lineage>
        <taxon>Bacteria</taxon>
        <taxon>Bacillati</taxon>
        <taxon>Actinomycetota</taxon>
        <taxon>Actinomycetes</taxon>
        <taxon>Streptosporangiales</taxon>
        <taxon>Thermomonosporaceae</taxon>
        <taxon>Actinomadura</taxon>
    </lineage>
</organism>
<dbReference type="SUPFAM" id="SSF51735">
    <property type="entry name" value="NAD(P)-binding Rossmann-fold domains"/>
    <property type="match status" value="1"/>
</dbReference>
<dbReference type="SUPFAM" id="SSF48179">
    <property type="entry name" value="6-phosphogluconate dehydrogenase C-terminal domain-like"/>
    <property type="match status" value="1"/>
</dbReference>
<evidence type="ECO:0000256" key="3">
    <source>
        <dbReference type="ARBA" id="ARBA00023027"/>
    </source>
</evidence>
<evidence type="ECO:0000259" key="5">
    <source>
        <dbReference type="Pfam" id="PF03446"/>
    </source>
</evidence>
<dbReference type="AlphaFoldDB" id="A0A6I4MAC1"/>
<dbReference type="PANTHER" id="PTHR22981:SF7">
    <property type="entry name" value="3-HYDROXYISOBUTYRATE DEHYDROGENASE, MITOCHONDRIAL"/>
    <property type="match status" value="1"/>
</dbReference>